<dbReference type="Pfam" id="PF01522">
    <property type="entry name" value="Polysacc_deac_1"/>
    <property type="match status" value="1"/>
</dbReference>
<dbReference type="Gene3D" id="3.90.640.20">
    <property type="entry name" value="Heat-shock cognate protein, ATPase"/>
    <property type="match status" value="1"/>
</dbReference>
<dbReference type="InterPro" id="IPR021729">
    <property type="entry name" value="DUF3298"/>
</dbReference>
<dbReference type="GO" id="GO:0046872">
    <property type="term" value="F:metal ion binding"/>
    <property type="evidence" value="ECO:0007669"/>
    <property type="project" value="UniProtKB-KW"/>
</dbReference>
<dbReference type="AlphaFoldDB" id="A0A0L0QU87"/>
<dbReference type="CDD" id="cd10917">
    <property type="entry name" value="CE4_NodB_like_6s_7s"/>
    <property type="match status" value="1"/>
</dbReference>
<feature type="domain" description="NodB homology" evidence="3">
    <location>
        <begin position="264"/>
        <end position="441"/>
    </location>
</feature>
<accession>A0A0L0QU87</accession>
<dbReference type="PROSITE" id="PS51677">
    <property type="entry name" value="NODB"/>
    <property type="match status" value="1"/>
</dbReference>
<dbReference type="InterPro" id="IPR037126">
    <property type="entry name" value="PdaC/RsiV-like_sf"/>
</dbReference>
<evidence type="ECO:0000259" key="3">
    <source>
        <dbReference type="PROSITE" id="PS51677"/>
    </source>
</evidence>
<dbReference type="InterPro" id="IPR050248">
    <property type="entry name" value="Polysacc_deacetylase_ArnD"/>
</dbReference>
<dbReference type="PATRIC" id="fig|1473.5.peg.3532"/>
<dbReference type="Pfam" id="PF11738">
    <property type="entry name" value="DUF3298"/>
    <property type="match status" value="1"/>
</dbReference>
<evidence type="ECO:0000313" key="5">
    <source>
        <dbReference type="Proteomes" id="UP000036780"/>
    </source>
</evidence>
<dbReference type="Gene3D" id="3.20.20.370">
    <property type="entry name" value="Glycoside hydrolase/deacetylase"/>
    <property type="match status" value="1"/>
</dbReference>
<evidence type="ECO:0000313" key="4">
    <source>
        <dbReference type="EMBL" id="KNE22149.1"/>
    </source>
</evidence>
<keyword evidence="5" id="KW-1185">Reference proteome</keyword>
<dbReference type="InterPro" id="IPR002509">
    <property type="entry name" value="NODB_dom"/>
</dbReference>
<proteinExistence type="predicted"/>
<reference evidence="5" key="1">
    <citation type="submission" date="2015-07" db="EMBL/GenBank/DDBJ databases">
        <title>Fjat-10053 dsm26.</title>
        <authorList>
            <person name="Liu B."/>
            <person name="Wang J."/>
            <person name="Zhu Y."/>
            <person name="Liu G."/>
            <person name="Chen Q."/>
            <person name="Chen Z."/>
            <person name="Lan J."/>
            <person name="Che J."/>
            <person name="Ge C."/>
            <person name="Shi H."/>
            <person name="Pan Z."/>
            <person name="Liu X."/>
        </authorList>
    </citation>
    <scope>NUCLEOTIDE SEQUENCE [LARGE SCALE GENOMIC DNA]</scope>
    <source>
        <strain evidence="5">DSM 26</strain>
    </source>
</reference>
<dbReference type="PANTHER" id="PTHR10587">
    <property type="entry name" value="GLYCOSYL TRANSFERASE-RELATED"/>
    <property type="match status" value="1"/>
</dbReference>
<keyword evidence="2" id="KW-0378">Hydrolase</keyword>
<keyword evidence="1" id="KW-0479">Metal-binding</keyword>
<dbReference type="GO" id="GO:0005975">
    <property type="term" value="P:carbohydrate metabolic process"/>
    <property type="evidence" value="ECO:0007669"/>
    <property type="project" value="InterPro"/>
</dbReference>
<organism evidence="4 5">
    <name type="scientific">Virgibacillus pantothenticus</name>
    <dbReference type="NCBI Taxonomy" id="1473"/>
    <lineage>
        <taxon>Bacteria</taxon>
        <taxon>Bacillati</taxon>
        <taxon>Bacillota</taxon>
        <taxon>Bacilli</taxon>
        <taxon>Bacillales</taxon>
        <taxon>Bacillaceae</taxon>
        <taxon>Virgibacillus</taxon>
    </lineage>
</organism>
<evidence type="ECO:0000256" key="1">
    <source>
        <dbReference type="ARBA" id="ARBA00022723"/>
    </source>
</evidence>
<dbReference type="SUPFAM" id="SSF88713">
    <property type="entry name" value="Glycoside hydrolase/deacetylase"/>
    <property type="match status" value="1"/>
</dbReference>
<dbReference type="EMBL" id="LGTO01000004">
    <property type="protein sequence ID" value="KNE22149.1"/>
    <property type="molecule type" value="Genomic_DNA"/>
</dbReference>
<dbReference type="GO" id="GO:0016020">
    <property type="term" value="C:membrane"/>
    <property type="evidence" value="ECO:0007669"/>
    <property type="project" value="TreeGrafter"/>
</dbReference>
<dbReference type="PANTHER" id="PTHR10587:SF133">
    <property type="entry name" value="CHITIN DEACETYLASE 1-RELATED"/>
    <property type="match status" value="1"/>
</dbReference>
<dbReference type="Proteomes" id="UP000036780">
    <property type="component" value="Unassembled WGS sequence"/>
</dbReference>
<comment type="caution">
    <text evidence="4">The sequence shown here is derived from an EMBL/GenBank/DDBJ whole genome shotgun (WGS) entry which is preliminary data.</text>
</comment>
<name>A0A0L0QU87_VIRPA</name>
<protein>
    <recommendedName>
        <fullName evidence="3">NodB homology domain-containing protein</fullName>
    </recommendedName>
</protein>
<evidence type="ECO:0000256" key="2">
    <source>
        <dbReference type="ARBA" id="ARBA00022801"/>
    </source>
</evidence>
<dbReference type="InterPro" id="IPR011330">
    <property type="entry name" value="Glyco_hydro/deAcase_b/a-brl"/>
</dbReference>
<gene>
    <name evidence="4" type="ORF">AFK71_03065</name>
</gene>
<dbReference type="Gene3D" id="3.30.565.40">
    <property type="entry name" value="Fervidobacterium nodosum Rt17-B1 like"/>
    <property type="match status" value="1"/>
</dbReference>
<dbReference type="GO" id="GO:0016810">
    <property type="term" value="F:hydrolase activity, acting on carbon-nitrogen (but not peptide) bonds"/>
    <property type="evidence" value="ECO:0007669"/>
    <property type="project" value="InterPro"/>
</dbReference>
<sequence length="463" mass="53566">MCTGINRLIPFPNKLVNKKDNIKAERVEEDESNSKYPDIQLKTLSQETDAYTYSISKPETKSKKINSSINKWIKSQKESFLKTVSINKKTKGVAHLNIQLETNRITKDFYSLVFRTYAIHGDANKQEMVKVFNFDVKKEQFLTINDILHLDEKNLDKIKEVIWEELQENKELQPYINKRQTYESLQELDAWQWSIDRRGLTLYWDEYAITEGFAETVEVNIPIKKLYVFLQDHMDSYLQMSKEQQVEKKKIIQEEHRKELTNGKYVALTFDDGPSPQGTPKILKTLEEYDAKATFFMLGSQIDYYPDLARKVVEEGHEIGNHTKSHPNLSKMSDVNIKNELDYTNEKIKEATGVSPSLIRPPYGIYNDNVIKYAKENNQSIILWSVDSLDWKNRNGSAIQKIVQNEITSGAIVLLHDIHSTTADALPKLLKTLKQAGYQFITVSQLLDWKGKNGVSLYYGSTK</sequence>